<evidence type="ECO:0000256" key="1">
    <source>
        <dbReference type="SAM" id="Coils"/>
    </source>
</evidence>
<dbReference type="RefSeq" id="WP_014797997.1">
    <property type="nucleotide sequence ID" value="NC_018018.1"/>
</dbReference>
<gene>
    <name evidence="2" type="ordered locus">Fleli_2170</name>
</gene>
<keyword evidence="1" id="KW-0175">Coiled coil</keyword>
<dbReference type="HOGENOM" id="CLU_1452445_0_0_10"/>
<keyword evidence="3" id="KW-1185">Reference proteome</keyword>
<dbReference type="eggNOG" id="ENOG5033JMS">
    <property type="taxonomic scope" value="Bacteria"/>
</dbReference>
<sequence precursor="true">MKTLINKNFYFIVILFTCFLSSCTPTTENELKKWEVNKNTINELKVGYPTFSSLLESDFEKMQAKWEESQKITDEEKKAEEMNQINNLFYSGYIQDLFSVNSRLEEIEEQKQKINGLKMTDSKRERADEEIEEANEKVGMVKQLLSQKINDQAAATEIAEEAKSELIAIIAALNTVIKTSKKKKKK</sequence>
<protein>
    <submittedName>
        <fullName evidence="2">Uncharacterized protein</fullName>
    </submittedName>
</protein>
<evidence type="ECO:0000313" key="2">
    <source>
        <dbReference type="EMBL" id="AFM04550.1"/>
    </source>
</evidence>
<dbReference type="EMBL" id="CP003345">
    <property type="protein sequence ID" value="AFM04550.1"/>
    <property type="molecule type" value="Genomic_DNA"/>
</dbReference>
<reference evidence="3" key="1">
    <citation type="submission" date="2012-06" db="EMBL/GenBank/DDBJ databases">
        <title>The complete genome of Flexibacter litoralis DSM 6794.</title>
        <authorList>
            <person name="Lucas S."/>
            <person name="Copeland A."/>
            <person name="Lapidus A."/>
            <person name="Glavina del Rio T."/>
            <person name="Dalin E."/>
            <person name="Tice H."/>
            <person name="Bruce D."/>
            <person name="Goodwin L."/>
            <person name="Pitluck S."/>
            <person name="Peters L."/>
            <person name="Ovchinnikova G."/>
            <person name="Lu M."/>
            <person name="Kyrpides N."/>
            <person name="Mavromatis K."/>
            <person name="Ivanova N."/>
            <person name="Brettin T."/>
            <person name="Detter J.C."/>
            <person name="Han C."/>
            <person name="Larimer F."/>
            <person name="Land M."/>
            <person name="Hauser L."/>
            <person name="Markowitz V."/>
            <person name="Cheng J.-F."/>
            <person name="Hugenholtz P."/>
            <person name="Woyke T."/>
            <person name="Wu D."/>
            <person name="Spring S."/>
            <person name="Lang E."/>
            <person name="Kopitz M."/>
            <person name="Brambilla E."/>
            <person name="Klenk H.-P."/>
            <person name="Eisen J.A."/>
        </authorList>
    </citation>
    <scope>NUCLEOTIDE SEQUENCE [LARGE SCALE GENOMIC DNA]</scope>
    <source>
        <strain evidence="3">ATCC 23117 / DSM 6794 / NBRC 15988 / NCIMB 1366 / Sio-4</strain>
    </source>
</reference>
<dbReference type="PROSITE" id="PS51257">
    <property type="entry name" value="PROKAR_LIPOPROTEIN"/>
    <property type="match status" value="1"/>
</dbReference>
<dbReference type="KEGG" id="fli:Fleli_2170"/>
<accession>I4AKR5</accession>
<dbReference type="AlphaFoldDB" id="I4AKR5"/>
<proteinExistence type="predicted"/>
<feature type="coiled-coil region" evidence="1">
    <location>
        <begin position="117"/>
        <end position="144"/>
    </location>
</feature>
<evidence type="ECO:0000313" key="3">
    <source>
        <dbReference type="Proteomes" id="UP000006054"/>
    </source>
</evidence>
<dbReference type="Proteomes" id="UP000006054">
    <property type="component" value="Chromosome"/>
</dbReference>
<dbReference type="OrthoDB" id="10009104at2"/>
<name>I4AKR5_BERLS</name>
<organism evidence="2 3">
    <name type="scientific">Bernardetia litoralis (strain ATCC 23117 / DSM 6794 / NBRC 15988 / NCIMB 1366 / Fx l1 / Sio-4)</name>
    <name type="common">Flexibacter litoralis</name>
    <dbReference type="NCBI Taxonomy" id="880071"/>
    <lineage>
        <taxon>Bacteria</taxon>
        <taxon>Pseudomonadati</taxon>
        <taxon>Bacteroidota</taxon>
        <taxon>Cytophagia</taxon>
        <taxon>Cytophagales</taxon>
        <taxon>Bernardetiaceae</taxon>
        <taxon>Bernardetia</taxon>
    </lineage>
</organism>